<evidence type="ECO:0000256" key="2">
    <source>
        <dbReference type="ARBA" id="ARBA00023121"/>
    </source>
</evidence>
<evidence type="ECO:0000313" key="4">
    <source>
        <dbReference type="Proteomes" id="UP000623172"/>
    </source>
</evidence>
<comment type="caution">
    <text evidence="3">The sequence shown here is derived from an EMBL/GenBank/DDBJ whole genome shotgun (WGS) entry which is preliminary data.</text>
</comment>
<keyword evidence="4" id="KW-1185">Reference proteome</keyword>
<dbReference type="AlphaFoldDB" id="A0A926D4N2"/>
<dbReference type="PANTHER" id="PTHR33434">
    <property type="entry name" value="DEGV DOMAIN-CONTAINING PROTEIN DR_1986-RELATED"/>
    <property type="match status" value="1"/>
</dbReference>
<dbReference type="Gene3D" id="3.40.50.10170">
    <property type="match status" value="1"/>
</dbReference>
<keyword evidence="2" id="KW-0446">Lipid-binding</keyword>
<dbReference type="InterPro" id="IPR050270">
    <property type="entry name" value="DegV_domain_contain"/>
</dbReference>
<gene>
    <name evidence="3" type="ORF">H8696_05985</name>
</gene>
<reference evidence="3" key="1">
    <citation type="submission" date="2020-08" db="EMBL/GenBank/DDBJ databases">
        <title>Genome public.</title>
        <authorList>
            <person name="Liu C."/>
            <person name="Sun Q."/>
        </authorList>
    </citation>
    <scope>NUCLEOTIDE SEQUENCE</scope>
    <source>
        <strain evidence="3">NSJ-53</strain>
    </source>
</reference>
<dbReference type="PANTHER" id="PTHR33434:SF3">
    <property type="entry name" value="DEGV DOMAIN-CONTAINING PROTEIN YITS"/>
    <property type="match status" value="1"/>
</dbReference>
<sequence>MKTIIASDSTVDLPASYIIEHNLPLIDLSYTLKGQERLDRNNTAKTYRDFYNALREGEMSVTSQVNSQRMNEFFRSLLTGNDMPLIYVAFSSALSGTYNSACIAQRDLENEFPGRIHVVDSRCASLGEGLLVHYALKMRDEDRTAEEIIAWLENNKLKLNHWFTVDDLHFLRRGGRISGVAALMGSILSIKPVMHVNDLGQLVPVEKKKGRRNAIKALVDHMAQLGVNLKEQIVFISHGDCEEDANYLADIIRNRFGVKEFIINFVGPVIGSHSGPGTLALFFMGTSRG</sequence>
<dbReference type="Pfam" id="PF02645">
    <property type="entry name" value="DegV"/>
    <property type="match status" value="1"/>
</dbReference>
<comment type="function">
    <text evidence="1">May bind long-chain fatty acids, such as palmitate, and may play a role in lipid transport or fatty acid metabolism.</text>
</comment>
<dbReference type="EMBL" id="JACRSR010000001">
    <property type="protein sequence ID" value="MBC8531397.1"/>
    <property type="molecule type" value="Genomic_DNA"/>
</dbReference>
<dbReference type="InterPro" id="IPR003797">
    <property type="entry name" value="DegV"/>
</dbReference>
<dbReference type="PROSITE" id="PS51482">
    <property type="entry name" value="DEGV"/>
    <property type="match status" value="1"/>
</dbReference>
<accession>A0A926D4N2</accession>
<name>A0A926D4N2_9FIRM</name>
<dbReference type="Gene3D" id="3.30.1180.10">
    <property type="match status" value="1"/>
</dbReference>
<evidence type="ECO:0000313" key="3">
    <source>
        <dbReference type="EMBL" id="MBC8531397.1"/>
    </source>
</evidence>
<organism evidence="3 4">
    <name type="scientific">Gehongia tenuis</name>
    <dbReference type="NCBI Taxonomy" id="2763655"/>
    <lineage>
        <taxon>Bacteria</taxon>
        <taxon>Bacillati</taxon>
        <taxon>Bacillota</taxon>
        <taxon>Clostridia</taxon>
        <taxon>Christensenellales</taxon>
        <taxon>Christensenellaceae</taxon>
        <taxon>Gehongia</taxon>
    </lineage>
</organism>
<dbReference type="GO" id="GO:0008289">
    <property type="term" value="F:lipid binding"/>
    <property type="evidence" value="ECO:0007669"/>
    <property type="project" value="UniProtKB-KW"/>
</dbReference>
<dbReference type="NCBIfam" id="TIGR00762">
    <property type="entry name" value="DegV"/>
    <property type="match status" value="1"/>
</dbReference>
<protein>
    <submittedName>
        <fullName evidence="3">DegV family protein</fullName>
    </submittedName>
</protein>
<proteinExistence type="predicted"/>
<evidence type="ECO:0000256" key="1">
    <source>
        <dbReference type="ARBA" id="ARBA00003238"/>
    </source>
</evidence>
<dbReference type="Proteomes" id="UP000623172">
    <property type="component" value="Unassembled WGS sequence"/>
</dbReference>
<dbReference type="RefSeq" id="WP_249315942.1">
    <property type="nucleotide sequence ID" value="NZ_JACRSR010000001.1"/>
</dbReference>
<dbReference type="InterPro" id="IPR043168">
    <property type="entry name" value="DegV_C"/>
</dbReference>
<dbReference type="SUPFAM" id="SSF82549">
    <property type="entry name" value="DAK1/DegV-like"/>
    <property type="match status" value="1"/>
</dbReference>